<protein>
    <recommendedName>
        <fullName evidence="3">Dihydroorotate dehydrogenase</fullName>
    </recommendedName>
</protein>
<comment type="caution">
    <text evidence="1">The sequence shown here is derived from an EMBL/GenBank/DDBJ whole genome shotgun (WGS) entry which is preliminary data.</text>
</comment>
<proteinExistence type="predicted"/>
<evidence type="ECO:0000313" key="2">
    <source>
        <dbReference type="Proteomes" id="UP000237718"/>
    </source>
</evidence>
<dbReference type="RefSeq" id="WP_106162201.1">
    <property type="nucleotide sequence ID" value="NZ_PVUF01000001.1"/>
</dbReference>
<evidence type="ECO:0000313" key="1">
    <source>
        <dbReference type="EMBL" id="PRZ50476.1"/>
    </source>
</evidence>
<evidence type="ECO:0008006" key="3">
    <source>
        <dbReference type="Google" id="ProtNLM"/>
    </source>
</evidence>
<dbReference type="Proteomes" id="UP000237718">
    <property type="component" value="Unassembled WGS sequence"/>
</dbReference>
<reference evidence="1 2" key="1">
    <citation type="submission" date="2018-03" db="EMBL/GenBank/DDBJ databases">
        <title>Genomic Encyclopedia of Archaeal and Bacterial Type Strains, Phase II (KMG-II): from individual species to whole genera.</title>
        <authorList>
            <person name="Goeker M."/>
        </authorList>
    </citation>
    <scope>NUCLEOTIDE SEQUENCE [LARGE SCALE GENOMIC DNA]</scope>
    <source>
        <strain evidence="1 2">DSM 25328</strain>
    </source>
</reference>
<accession>A0A2T1APE1</accession>
<sequence length="129" mass="13387">MADHQKYQNGDTDLDALFAEARQARPDLPDRLMSTITAAAATEQARWSAPAPARRRPPLGVLLAALGGWPAVGGLVAASCTGLWIGVAGPEAVFTAPGVSALAATPTVSSEYAAYETFDLATVMAEDMQ</sequence>
<dbReference type="OrthoDB" id="7863719at2"/>
<name>A0A2T1APE1_TRISK</name>
<organism evidence="1 2">
    <name type="scientific">Tritonibacter scottomollicae</name>
    <name type="common">Epibacterium scottomollicae</name>
    <dbReference type="NCBI Taxonomy" id="483013"/>
    <lineage>
        <taxon>Bacteria</taxon>
        <taxon>Pseudomonadati</taxon>
        <taxon>Pseudomonadota</taxon>
        <taxon>Alphaproteobacteria</taxon>
        <taxon>Rhodobacterales</taxon>
        <taxon>Paracoccaceae</taxon>
        <taxon>Tritonibacter</taxon>
    </lineage>
</organism>
<gene>
    <name evidence="1" type="ORF">CLV89_101699</name>
</gene>
<dbReference type="AlphaFoldDB" id="A0A2T1APE1"/>
<dbReference type="EMBL" id="PVUF01000001">
    <property type="protein sequence ID" value="PRZ50476.1"/>
    <property type="molecule type" value="Genomic_DNA"/>
</dbReference>